<evidence type="ECO:0000256" key="1">
    <source>
        <dbReference type="ARBA" id="ARBA00004370"/>
    </source>
</evidence>
<dbReference type="PANTHER" id="PTHR43025:SF3">
    <property type="entry name" value="MONOGALACTOSYLDIACYLGLYCEROL SYNTHASE 1, CHLOROPLASTIC"/>
    <property type="match status" value="1"/>
</dbReference>
<evidence type="ECO:0000313" key="8">
    <source>
        <dbReference type="Proteomes" id="UP000808914"/>
    </source>
</evidence>
<feature type="domain" description="Diacylglycerol glucosyltransferase N-terminal" evidence="6">
    <location>
        <begin position="16"/>
        <end position="181"/>
    </location>
</feature>
<evidence type="ECO:0000256" key="3">
    <source>
        <dbReference type="ARBA" id="ARBA00022676"/>
    </source>
</evidence>
<keyword evidence="3 7" id="KW-0328">Glycosyltransferase</keyword>
<keyword evidence="4 7" id="KW-0808">Transferase</keyword>
<comment type="subcellular location">
    <subcellularLocation>
        <location evidence="1">Membrane</location>
    </subcellularLocation>
</comment>
<dbReference type="SUPFAM" id="SSF53756">
    <property type="entry name" value="UDP-Glycosyltransferase/glycogen phosphorylase"/>
    <property type="match status" value="1"/>
</dbReference>
<evidence type="ECO:0000256" key="4">
    <source>
        <dbReference type="ARBA" id="ARBA00022679"/>
    </source>
</evidence>
<dbReference type="InterPro" id="IPR009695">
    <property type="entry name" value="Diacylglyc_glucosyltr_N"/>
</dbReference>
<reference evidence="7 8" key="1">
    <citation type="submission" date="2021-01" db="EMBL/GenBank/DDBJ databases">
        <title>Genomic Encyclopedia of Type Strains, Phase IV (KMG-IV): sequencing the most valuable type-strain genomes for metagenomic binning, comparative biology and taxonomic classification.</title>
        <authorList>
            <person name="Goeker M."/>
        </authorList>
    </citation>
    <scope>NUCLEOTIDE SEQUENCE [LARGE SCALE GENOMIC DNA]</scope>
    <source>
        <strain evidence="7 8">DSM 28236</strain>
    </source>
</reference>
<evidence type="ECO:0000313" key="7">
    <source>
        <dbReference type="EMBL" id="MBM7644134.1"/>
    </source>
</evidence>
<name>A0ABS2PXC4_9BACL</name>
<comment type="caution">
    <text evidence="7">The sequence shown here is derived from an EMBL/GenBank/DDBJ whole genome shotgun (WGS) entry which is preliminary data.</text>
</comment>
<proteinExistence type="inferred from homology"/>
<evidence type="ECO:0000256" key="2">
    <source>
        <dbReference type="ARBA" id="ARBA00006962"/>
    </source>
</evidence>
<dbReference type="PANTHER" id="PTHR43025">
    <property type="entry name" value="MONOGALACTOSYLDIACYLGLYCEROL SYNTHASE"/>
    <property type="match status" value="1"/>
</dbReference>
<sequence>MPNKILILTGHYGEGHKQAALAIKKAIDHKRTNAQVTIIDPAKETHPFLDSVSRRFFINGVKIFPSLYHYFYEKTRYLNYAGMMLKGLNRIGVNRVFGLVSHIDPDVIVSTCPIAAGIMSTLKEYGLIDVPTVTVITDHTVHSYWVYQNTDIYIAGSEGVRQGLKKLGINGENIKVTGIPINPKFSDHFNRRSLKEKYGLKDALPTILISGGGCGILKGILSTLKVLEKIPFKIQMIITCGHNRRLYHRIKQQMEHSKHDIFVTGFVDYMEELMAVSDIMITKAGGLTVSEAVMMALPMLLYKPIGGQEKDNTKFLVNRKAALLANDDKDLYIKIIEMLTNPDLISTIQNNVQAIQTRKDPASLAAQVILNALPKPSKILYSEEYLL</sequence>
<dbReference type="Pfam" id="PF04101">
    <property type="entry name" value="Glyco_tran_28_C"/>
    <property type="match status" value="1"/>
</dbReference>
<keyword evidence="8" id="KW-1185">Reference proteome</keyword>
<organism evidence="7 8">
    <name type="scientific">Scopulibacillus daqui</name>
    <dbReference type="NCBI Taxonomy" id="1469162"/>
    <lineage>
        <taxon>Bacteria</taxon>
        <taxon>Bacillati</taxon>
        <taxon>Bacillota</taxon>
        <taxon>Bacilli</taxon>
        <taxon>Bacillales</taxon>
        <taxon>Sporolactobacillaceae</taxon>
        <taxon>Scopulibacillus</taxon>
    </lineage>
</organism>
<dbReference type="Pfam" id="PF06925">
    <property type="entry name" value="MGDG_synth"/>
    <property type="match status" value="1"/>
</dbReference>
<dbReference type="GO" id="GO:0016757">
    <property type="term" value="F:glycosyltransferase activity"/>
    <property type="evidence" value="ECO:0007669"/>
    <property type="project" value="UniProtKB-KW"/>
</dbReference>
<gene>
    <name evidence="7" type="ORF">JOD45_000325</name>
</gene>
<evidence type="ECO:0000259" key="6">
    <source>
        <dbReference type="Pfam" id="PF06925"/>
    </source>
</evidence>
<accession>A0ABS2PXC4</accession>
<dbReference type="EMBL" id="JAFBER010000001">
    <property type="protein sequence ID" value="MBM7644134.1"/>
    <property type="molecule type" value="Genomic_DNA"/>
</dbReference>
<comment type="similarity">
    <text evidence="2">Belongs to the glycosyltransferase 28 family.</text>
</comment>
<dbReference type="Gene3D" id="3.40.50.2000">
    <property type="entry name" value="Glycogen Phosphorylase B"/>
    <property type="match status" value="2"/>
</dbReference>
<evidence type="ECO:0000259" key="5">
    <source>
        <dbReference type="Pfam" id="PF04101"/>
    </source>
</evidence>
<dbReference type="InterPro" id="IPR050519">
    <property type="entry name" value="Glycosyltransf_28_UgtP"/>
</dbReference>
<dbReference type="Proteomes" id="UP000808914">
    <property type="component" value="Unassembled WGS sequence"/>
</dbReference>
<dbReference type="RefSeq" id="WP_239549015.1">
    <property type="nucleotide sequence ID" value="NZ_JBHLTV010000016.1"/>
</dbReference>
<feature type="domain" description="Glycosyl transferase family 28 C-terminal" evidence="5">
    <location>
        <begin position="207"/>
        <end position="338"/>
    </location>
</feature>
<dbReference type="InterPro" id="IPR007235">
    <property type="entry name" value="Glyco_trans_28_C"/>
</dbReference>
<dbReference type="EC" id="2.4.1.315" evidence="7"/>
<protein>
    <submittedName>
        <fullName evidence="7">Processive 1,2-diacylglycerol beta-glucosyltransferase</fullName>
        <ecNumber evidence="7">2.4.1.315</ecNumber>
    </submittedName>
</protein>